<sequence length="323" mass="35554">MRYTLKQLNYIDVAAQHRSITGAAKALNISASSISSAIDAIEIQTNKKLFTRLPSKGISTTQFGHVFLSNARQLLKAHRSFEEAVDEQANAINGAVRMGCFTPAAPIILPLITKSVADHHPGISIHFTEGDVSRNMQHVVDSKIDLAIGVGANLPSSINFVPMFVAPPHIVLPHSHPLARRRQLSLEDVCREPMVLLDLDETRDYMFGLFGQNNLTPHVAYSSQSAEMVRSMVAAGLGYSIFNLRPLQKQQYTVGDLVRIPLVPGYRSVEYGIIHRIDAHLSKVDQVVIDTCIRLRDSGAFNRAVLPEGRAGNDHRKNVLIPA</sequence>
<dbReference type="InterPro" id="IPR050950">
    <property type="entry name" value="HTH-type_LysR_regulators"/>
</dbReference>
<dbReference type="PANTHER" id="PTHR30419">
    <property type="entry name" value="HTH-TYPE TRANSCRIPTIONAL REGULATOR YBHD"/>
    <property type="match status" value="1"/>
</dbReference>
<evidence type="ECO:0000256" key="3">
    <source>
        <dbReference type="ARBA" id="ARBA00023125"/>
    </source>
</evidence>
<keyword evidence="3" id="KW-0238">DNA-binding</keyword>
<dbReference type="Gene3D" id="1.10.10.10">
    <property type="entry name" value="Winged helix-like DNA-binding domain superfamily/Winged helix DNA-binding domain"/>
    <property type="match status" value="1"/>
</dbReference>
<dbReference type="InterPro" id="IPR036388">
    <property type="entry name" value="WH-like_DNA-bd_sf"/>
</dbReference>
<evidence type="ECO:0000256" key="1">
    <source>
        <dbReference type="ARBA" id="ARBA00009437"/>
    </source>
</evidence>
<dbReference type="InterPro" id="IPR005119">
    <property type="entry name" value="LysR_subst-bd"/>
</dbReference>
<keyword evidence="4" id="KW-0804">Transcription</keyword>
<proteinExistence type="inferred from homology"/>
<dbReference type="Gene3D" id="3.40.190.10">
    <property type="entry name" value="Periplasmic binding protein-like II"/>
    <property type="match status" value="2"/>
</dbReference>
<evidence type="ECO:0000313" key="6">
    <source>
        <dbReference type="EMBL" id="MBO0332144.1"/>
    </source>
</evidence>
<keyword evidence="2" id="KW-0805">Transcription regulation</keyword>
<dbReference type="SUPFAM" id="SSF46785">
    <property type="entry name" value="Winged helix' DNA-binding domain"/>
    <property type="match status" value="1"/>
</dbReference>
<accession>A0ABS3F0W6</accession>
<evidence type="ECO:0000259" key="5">
    <source>
        <dbReference type="PROSITE" id="PS50931"/>
    </source>
</evidence>
<organism evidence="6 7">
    <name type="scientific">Sneathiella sedimenti</name>
    <dbReference type="NCBI Taxonomy" id="2816034"/>
    <lineage>
        <taxon>Bacteria</taxon>
        <taxon>Pseudomonadati</taxon>
        <taxon>Pseudomonadota</taxon>
        <taxon>Alphaproteobacteria</taxon>
        <taxon>Sneathiellales</taxon>
        <taxon>Sneathiellaceae</taxon>
        <taxon>Sneathiella</taxon>
    </lineage>
</organism>
<evidence type="ECO:0000256" key="4">
    <source>
        <dbReference type="ARBA" id="ARBA00023163"/>
    </source>
</evidence>
<evidence type="ECO:0000313" key="7">
    <source>
        <dbReference type="Proteomes" id="UP000664761"/>
    </source>
</evidence>
<keyword evidence="7" id="KW-1185">Reference proteome</keyword>
<feature type="domain" description="HTH lysR-type" evidence="5">
    <location>
        <begin position="1"/>
        <end position="61"/>
    </location>
</feature>
<comment type="caution">
    <text evidence="6">The sequence shown here is derived from an EMBL/GenBank/DDBJ whole genome shotgun (WGS) entry which is preliminary data.</text>
</comment>
<dbReference type="RefSeq" id="WP_207041005.1">
    <property type="nucleotide sequence ID" value="NZ_JAFLNC010000001.1"/>
</dbReference>
<name>A0ABS3F0W6_9PROT</name>
<dbReference type="PROSITE" id="PS50931">
    <property type="entry name" value="HTH_LYSR"/>
    <property type="match status" value="1"/>
</dbReference>
<reference evidence="6 7" key="1">
    <citation type="submission" date="2021-03" db="EMBL/GenBank/DDBJ databases">
        <title>Sneathiella sp. CAU 1612 isolated from Kang Won-do.</title>
        <authorList>
            <person name="Kim W."/>
        </authorList>
    </citation>
    <scope>NUCLEOTIDE SEQUENCE [LARGE SCALE GENOMIC DNA]</scope>
    <source>
        <strain evidence="6 7">CAU 1612</strain>
    </source>
</reference>
<dbReference type="Proteomes" id="UP000664761">
    <property type="component" value="Unassembled WGS sequence"/>
</dbReference>
<dbReference type="Pfam" id="PF03466">
    <property type="entry name" value="LysR_substrate"/>
    <property type="match status" value="1"/>
</dbReference>
<dbReference type="InterPro" id="IPR036390">
    <property type="entry name" value="WH_DNA-bd_sf"/>
</dbReference>
<evidence type="ECO:0000256" key="2">
    <source>
        <dbReference type="ARBA" id="ARBA00023015"/>
    </source>
</evidence>
<protein>
    <submittedName>
        <fullName evidence="6">LysR family transcriptional regulator</fullName>
    </submittedName>
</protein>
<dbReference type="SUPFAM" id="SSF53850">
    <property type="entry name" value="Periplasmic binding protein-like II"/>
    <property type="match status" value="1"/>
</dbReference>
<gene>
    <name evidence="6" type="ORF">J0X12_00865</name>
</gene>
<comment type="similarity">
    <text evidence="1">Belongs to the LysR transcriptional regulatory family.</text>
</comment>
<dbReference type="Pfam" id="PF00126">
    <property type="entry name" value="HTH_1"/>
    <property type="match status" value="1"/>
</dbReference>
<dbReference type="InterPro" id="IPR000847">
    <property type="entry name" value="LysR_HTH_N"/>
</dbReference>
<dbReference type="EMBL" id="JAFLNC010000001">
    <property type="protein sequence ID" value="MBO0332144.1"/>
    <property type="molecule type" value="Genomic_DNA"/>
</dbReference>